<feature type="chain" id="PRO_5037276870" description="DUF3108 domain-containing protein" evidence="1">
    <location>
        <begin position="25"/>
        <end position="269"/>
    </location>
</feature>
<sequence>MSYFTLRSLSAAAGLLLISGPGWSQPSTDSLRRADAAQRPIQASATGCTHPFGLREGQSIDYQLLDAKGKPVGSWRYRVLSIRTESTAAKKKQKAVVTTRVQLKSGLYSPSNQVLQQQDLSYLCRHDTVFTDGLDEINYEGLKPFRDRRFAYEGSSLAWPNQPTPNTALPQGGAMVQVSSPSVSVAKVRTLVHQRKVQAGQTSVTVPVGTFNCYVVESQRELATEARVDLTLKSTGRQVDYYDPAVGLIKTEYYDKGGKLVQARVLARR</sequence>
<keyword evidence="4" id="KW-1185">Reference proteome</keyword>
<dbReference type="Pfam" id="PF21347">
    <property type="entry name" value="DUF3108_like"/>
    <property type="match status" value="1"/>
</dbReference>
<evidence type="ECO:0000259" key="2">
    <source>
        <dbReference type="Pfam" id="PF21347"/>
    </source>
</evidence>
<organism evidence="3 4">
    <name type="scientific">Hymenobacter montanus</name>
    <dbReference type="NCBI Taxonomy" id="2771359"/>
    <lineage>
        <taxon>Bacteria</taxon>
        <taxon>Pseudomonadati</taxon>
        <taxon>Bacteroidota</taxon>
        <taxon>Cytophagia</taxon>
        <taxon>Cytophagales</taxon>
        <taxon>Hymenobacteraceae</taxon>
        <taxon>Hymenobacter</taxon>
    </lineage>
</organism>
<dbReference type="EMBL" id="JACXAD010000010">
    <property type="protein sequence ID" value="MBD2768317.1"/>
    <property type="molecule type" value="Genomic_DNA"/>
</dbReference>
<feature type="domain" description="DUF3108" evidence="2">
    <location>
        <begin position="56"/>
        <end position="266"/>
    </location>
</feature>
<protein>
    <recommendedName>
        <fullName evidence="2">DUF3108 domain-containing protein</fullName>
    </recommendedName>
</protein>
<keyword evidence="1" id="KW-0732">Signal</keyword>
<accession>A0A927BE12</accession>
<reference evidence="3" key="1">
    <citation type="submission" date="2020-09" db="EMBL/GenBank/DDBJ databases">
        <authorList>
            <person name="Kim M.K."/>
        </authorList>
    </citation>
    <scope>NUCLEOTIDE SEQUENCE</scope>
    <source>
        <strain evidence="3">BT664</strain>
    </source>
</reference>
<proteinExistence type="predicted"/>
<evidence type="ECO:0000313" key="3">
    <source>
        <dbReference type="EMBL" id="MBD2768317.1"/>
    </source>
</evidence>
<dbReference type="Proteomes" id="UP000612233">
    <property type="component" value="Unassembled WGS sequence"/>
</dbReference>
<dbReference type="AlphaFoldDB" id="A0A927BE12"/>
<comment type="caution">
    <text evidence="3">The sequence shown here is derived from an EMBL/GenBank/DDBJ whole genome shotgun (WGS) entry which is preliminary data.</text>
</comment>
<name>A0A927BE12_9BACT</name>
<evidence type="ECO:0000256" key="1">
    <source>
        <dbReference type="SAM" id="SignalP"/>
    </source>
</evidence>
<dbReference type="InterPro" id="IPR049279">
    <property type="entry name" value="DUF3108-like"/>
</dbReference>
<dbReference type="Gene3D" id="2.40.360.20">
    <property type="match status" value="1"/>
</dbReference>
<dbReference type="RefSeq" id="WP_191005137.1">
    <property type="nucleotide sequence ID" value="NZ_JACXAD010000010.1"/>
</dbReference>
<gene>
    <name evidence="3" type="ORF">IC235_10470</name>
</gene>
<evidence type="ECO:0000313" key="4">
    <source>
        <dbReference type="Proteomes" id="UP000612233"/>
    </source>
</evidence>
<feature type="signal peptide" evidence="1">
    <location>
        <begin position="1"/>
        <end position="24"/>
    </location>
</feature>